<proteinExistence type="predicted"/>
<comment type="caution">
    <text evidence="2">The sequence shown here is derived from an EMBL/GenBank/DDBJ whole genome shotgun (WGS) entry which is preliminary data.</text>
</comment>
<dbReference type="Proteomes" id="UP001516023">
    <property type="component" value="Unassembled WGS sequence"/>
</dbReference>
<organism evidence="2 3">
    <name type="scientific">Cyclotella cryptica</name>
    <dbReference type="NCBI Taxonomy" id="29204"/>
    <lineage>
        <taxon>Eukaryota</taxon>
        <taxon>Sar</taxon>
        <taxon>Stramenopiles</taxon>
        <taxon>Ochrophyta</taxon>
        <taxon>Bacillariophyta</taxon>
        <taxon>Coscinodiscophyceae</taxon>
        <taxon>Thalassiosirophycidae</taxon>
        <taxon>Stephanodiscales</taxon>
        <taxon>Stephanodiscaceae</taxon>
        <taxon>Cyclotella</taxon>
    </lineage>
</organism>
<dbReference type="InterPro" id="IPR013240">
    <property type="entry name" value="DNA-dir_RNA_pol1_su_RPA34"/>
</dbReference>
<feature type="compositionally biased region" description="Basic residues" evidence="1">
    <location>
        <begin position="201"/>
        <end position="212"/>
    </location>
</feature>
<gene>
    <name evidence="2" type="ORF">HJC23_004225</name>
</gene>
<evidence type="ECO:0000256" key="1">
    <source>
        <dbReference type="SAM" id="MobiDB-lite"/>
    </source>
</evidence>
<accession>A0ABD3Q822</accession>
<name>A0ABD3Q822_9STRA</name>
<feature type="region of interest" description="Disordered" evidence="1">
    <location>
        <begin position="164"/>
        <end position="212"/>
    </location>
</feature>
<dbReference type="Pfam" id="PF08208">
    <property type="entry name" value="RNA_polI_A34"/>
    <property type="match status" value="1"/>
</dbReference>
<reference evidence="2 3" key="1">
    <citation type="journal article" date="2020" name="G3 (Bethesda)">
        <title>Improved Reference Genome for Cyclotella cryptica CCMP332, a Model for Cell Wall Morphogenesis, Salinity Adaptation, and Lipid Production in Diatoms (Bacillariophyta).</title>
        <authorList>
            <person name="Roberts W.R."/>
            <person name="Downey K.M."/>
            <person name="Ruck E.C."/>
            <person name="Traller J.C."/>
            <person name="Alverson A.J."/>
        </authorList>
    </citation>
    <scope>NUCLEOTIDE SEQUENCE [LARGE SCALE GENOMIC DNA]</scope>
    <source>
        <strain evidence="2 3">CCMP332</strain>
    </source>
</reference>
<keyword evidence="3" id="KW-1185">Reference proteome</keyword>
<dbReference type="EMBL" id="JABMIG020000063">
    <property type="protein sequence ID" value="KAL3796428.1"/>
    <property type="molecule type" value="Genomic_DNA"/>
</dbReference>
<evidence type="ECO:0000313" key="2">
    <source>
        <dbReference type="EMBL" id="KAL3796428.1"/>
    </source>
</evidence>
<sequence length="212" mass="23205">MSATHDELTGDDVEYFCLRVPAHLDVSEILNGVTINLPTKFLTSSSSAVYRNECISRFKDNVNDQEYSLTLADQNESVAIRLLVPDTEDQDKLLPSSIKGQLNLTSVVSTIGENMGDGSSNIQTDLLLAPAEDRAPKPALDQSGNGAVDKIRLAYVPVPQREGLKQRWAMPGSSGTSQVSENKHRKIKEEVIVSGDEEPHRSRKKAKKSSKA</sequence>
<dbReference type="AlphaFoldDB" id="A0ABD3Q822"/>
<evidence type="ECO:0000313" key="3">
    <source>
        <dbReference type="Proteomes" id="UP001516023"/>
    </source>
</evidence>
<protein>
    <submittedName>
        <fullName evidence="2">Uncharacterized protein</fullName>
    </submittedName>
</protein>